<evidence type="ECO:0008006" key="10">
    <source>
        <dbReference type="Google" id="ProtNLM"/>
    </source>
</evidence>
<accession>A0ABX2JP13</accession>
<evidence type="ECO:0000256" key="7">
    <source>
        <dbReference type="SAM" id="SignalP"/>
    </source>
</evidence>
<keyword evidence="4" id="KW-0472">Membrane</keyword>
<sequence length="190" mass="20546">MRISSMPPRRSRRTRRLAVATCATAIALAATGCHVSNPYRPTDPTRASQAAAALTSLPTLEDTKAQMTTVIEQVGQQISAIAPVVTFTWRHEESRAGCSPPYEQSDGKEILMPSYVSDVPIPEQNWMQAYDIALQAAKTLNASTVTIFKDALNDHDVQFSSDTGTVLRLGSQRAALVTGSTGCRLPADKR</sequence>
<feature type="signal peptide" evidence="7">
    <location>
        <begin position="1"/>
        <end position="29"/>
    </location>
</feature>
<evidence type="ECO:0000256" key="4">
    <source>
        <dbReference type="ARBA" id="ARBA00023136"/>
    </source>
</evidence>
<dbReference type="PROSITE" id="PS51257">
    <property type="entry name" value="PROKAR_LIPOPROTEIN"/>
    <property type="match status" value="1"/>
</dbReference>
<gene>
    <name evidence="8" type="ORF">FEG63_06565</name>
</gene>
<keyword evidence="5" id="KW-0564">Palmitate</keyword>
<proteinExistence type="predicted"/>
<keyword evidence="3 7" id="KW-0732">Signal</keyword>
<evidence type="ECO:0000256" key="5">
    <source>
        <dbReference type="ARBA" id="ARBA00023139"/>
    </source>
</evidence>
<dbReference type="Gene3D" id="3.30.2030.20">
    <property type="match status" value="1"/>
</dbReference>
<evidence type="ECO:0000256" key="6">
    <source>
        <dbReference type="ARBA" id="ARBA00023288"/>
    </source>
</evidence>
<keyword evidence="9" id="KW-1185">Reference proteome</keyword>
<keyword evidence="6" id="KW-0449">Lipoprotein</keyword>
<evidence type="ECO:0000256" key="2">
    <source>
        <dbReference type="ARBA" id="ARBA00022475"/>
    </source>
</evidence>
<dbReference type="InterPro" id="IPR032018">
    <property type="entry name" value="LppA/LppB/LprP"/>
</dbReference>
<dbReference type="Pfam" id="PF16708">
    <property type="entry name" value="LppA"/>
    <property type="match status" value="1"/>
</dbReference>
<reference evidence="8 9" key="1">
    <citation type="submission" date="2019-05" db="EMBL/GenBank/DDBJ databases">
        <title>Mycolicibacterium sphagni ENV482 genome assembly.</title>
        <authorList>
            <person name="Chen W."/>
            <person name="Faulkner N.W."/>
            <person name="Hyman M.R."/>
        </authorList>
    </citation>
    <scope>NUCLEOTIDE SEQUENCE [LARGE SCALE GENOMIC DNA]</scope>
    <source>
        <strain evidence="8 9">ENV482</strain>
    </source>
</reference>
<organism evidence="8 9">
    <name type="scientific">Mycolicibacterium sphagni</name>
    <dbReference type="NCBI Taxonomy" id="1786"/>
    <lineage>
        <taxon>Bacteria</taxon>
        <taxon>Bacillati</taxon>
        <taxon>Actinomycetota</taxon>
        <taxon>Actinomycetes</taxon>
        <taxon>Mycobacteriales</taxon>
        <taxon>Mycobacteriaceae</taxon>
        <taxon>Mycolicibacterium</taxon>
    </lineage>
</organism>
<feature type="chain" id="PRO_5046600676" description="LppA-like lipoprotein" evidence="7">
    <location>
        <begin position="30"/>
        <end position="190"/>
    </location>
</feature>
<keyword evidence="2" id="KW-1003">Cell membrane</keyword>
<name>A0ABX2JP13_9MYCO</name>
<evidence type="ECO:0000313" key="8">
    <source>
        <dbReference type="EMBL" id="NTY59215.1"/>
    </source>
</evidence>
<dbReference type="EMBL" id="VBSB01000004">
    <property type="protein sequence ID" value="NTY59215.1"/>
    <property type="molecule type" value="Genomic_DNA"/>
</dbReference>
<evidence type="ECO:0000313" key="9">
    <source>
        <dbReference type="Proteomes" id="UP000708347"/>
    </source>
</evidence>
<protein>
    <recommendedName>
        <fullName evidence="10">LppA-like lipoprotein</fullName>
    </recommendedName>
</protein>
<dbReference type="Proteomes" id="UP000708347">
    <property type="component" value="Unassembled WGS sequence"/>
</dbReference>
<evidence type="ECO:0000256" key="1">
    <source>
        <dbReference type="ARBA" id="ARBA00004193"/>
    </source>
</evidence>
<comment type="caution">
    <text evidence="8">The sequence shown here is derived from an EMBL/GenBank/DDBJ whole genome shotgun (WGS) entry which is preliminary data.</text>
</comment>
<comment type="subcellular location">
    <subcellularLocation>
        <location evidence="1">Cell membrane</location>
        <topology evidence="1">Lipid-anchor</topology>
    </subcellularLocation>
</comment>
<evidence type="ECO:0000256" key="3">
    <source>
        <dbReference type="ARBA" id="ARBA00022729"/>
    </source>
</evidence>